<dbReference type="EMBL" id="CP003332">
    <property type="protein sequence ID" value="AFJ60191.1"/>
    <property type="molecule type" value="Genomic_DNA"/>
</dbReference>
<sequence length="37" mass="3999">MEPRGKSVSVMFTCRGAFFIGGKQTGAGREWGEACVF</sequence>
<name>I2C0L7_BACAY</name>
<dbReference type="HOGENOM" id="CLU_3284232_0_0_9"/>
<evidence type="ECO:0000313" key="1">
    <source>
        <dbReference type="EMBL" id="AFJ60191.1"/>
    </source>
</evidence>
<dbReference type="Proteomes" id="UP000002878">
    <property type="component" value="Chromosome"/>
</dbReference>
<proteinExistence type="predicted"/>
<gene>
    <name evidence="1" type="ORF">MUS_0103</name>
</gene>
<dbReference type="KEGG" id="bqy:MUS_0103"/>
<dbReference type="PATRIC" id="fig|1126211.3.peg.98"/>
<accession>I2C0L7</accession>
<protein>
    <submittedName>
        <fullName evidence="1">Uncharacterized protein</fullName>
    </submittedName>
</protein>
<reference evidence="1 2" key="1">
    <citation type="journal article" date="2012" name="J. Biotechnol.">
        <title>Genome sequence of the plant growth promoting strain Bacillus amyloliquefaciens subsp. plantarum B9601-Y2 and expression of mersacidin and other secondary metabolites.</title>
        <authorList>
            <person name="He P."/>
            <person name="Hao K."/>
            <person name="Blom J."/>
            <person name="Ruckert C."/>
            <person name="Vater J."/>
            <person name="Mao Z."/>
            <person name="Wu Y."/>
            <person name="Hou M."/>
            <person name="He P."/>
            <person name="He Y."/>
            <person name="Borriss R."/>
        </authorList>
    </citation>
    <scope>NUCLEOTIDE SEQUENCE [LARGE SCALE GENOMIC DNA]</scope>
    <source>
        <strain evidence="1">Y2</strain>
    </source>
</reference>
<organism evidence="1 2">
    <name type="scientific">Bacillus amyloliquefaciens (strain Y2)</name>
    <name type="common">Bacillus amyloliquefaciens subsp. plantarum (strain B9601-Y2)</name>
    <dbReference type="NCBI Taxonomy" id="1155777"/>
    <lineage>
        <taxon>Bacteria</taxon>
        <taxon>Bacillati</taxon>
        <taxon>Bacillota</taxon>
        <taxon>Bacilli</taxon>
        <taxon>Bacillales</taxon>
        <taxon>Bacillaceae</taxon>
        <taxon>Bacillus</taxon>
        <taxon>Bacillus amyloliquefaciens group</taxon>
    </lineage>
</organism>
<evidence type="ECO:0000313" key="2">
    <source>
        <dbReference type="Proteomes" id="UP000002878"/>
    </source>
</evidence>
<dbReference type="AlphaFoldDB" id="I2C0L7"/>